<dbReference type="AlphaFoldDB" id="A0A401X9H4"/>
<dbReference type="EMBL" id="BDEV01000280">
    <property type="protein sequence ID" value="GCD64484.1"/>
    <property type="molecule type" value="Genomic_DNA"/>
</dbReference>
<organism evidence="1 2">
    <name type="scientific">Acetobacter pasteurianus NBRC 3278</name>
    <dbReference type="NCBI Taxonomy" id="1226660"/>
    <lineage>
        <taxon>Bacteria</taxon>
        <taxon>Pseudomonadati</taxon>
        <taxon>Pseudomonadota</taxon>
        <taxon>Alphaproteobacteria</taxon>
        <taxon>Acetobacterales</taxon>
        <taxon>Acetobacteraceae</taxon>
        <taxon>Acetobacter</taxon>
    </lineage>
</organism>
<dbReference type="Proteomes" id="UP000287385">
    <property type="component" value="Unassembled WGS sequence"/>
</dbReference>
<keyword evidence="2" id="KW-1185">Reference proteome</keyword>
<gene>
    <name evidence="1" type="ORF">NBRC3278_3577</name>
</gene>
<protein>
    <submittedName>
        <fullName evidence="1">Uncharacterized protein</fullName>
    </submittedName>
</protein>
<evidence type="ECO:0000313" key="2">
    <source>
        <dbReference type="Proteomes" id="UP000287385"/>
    </source>
</evidence>
<reference evidence="1 2" key="1">
    <citation type="submission" date="2016-06" db="EMBL/GenBank/DDBJ databases">
        <title>Acetobacter pasteurianus NBRC 3278 whole genome sequencing project.</title>
        <authorList>
            <person name="Matsutani M."/>
            <person name="Shiwa Y."/>
            <person name="Okamoto-Kainuma A."/>
            <person name="Ishikawa M."/>
            <person name="Koizumi Y."/>
            <person name="Yoshikawa H."/>
            <person name="Yakushi T."/>
            <person name="Matsushita K."/>
        </authorList>
    </citation>
    <scope>NUCLEOTIDE SEQUENCE [LARGE SCALE GENOMIC DNA]</scope>
    <source>
        <strain evidence="1 2">NBRC 3278</strain>
    </source>
</reference>
<evidence type="ECO:0000313" key="1">
    <source>
        <dbReference type="EMBL" id="GCD64484.1"/>
    </source>
</evidence>
<sequence>MSKVIYGLDGSAHKVFSPEQEGKTVKQIRLSPFNAWLNLESDTRNIRASIEVYRAQPDFKDRIRGSVGRLSLKLVAYLFRNEPGVRGRKDTFTRMVDALAPIFDGK</sequence>
<proteinExistence type="predicted"/>
<name>A0A401X9H4_ACEPA</name>
<accession>A0A401X9H4</accession>
<comment type="caution">
    <text evidence="1">The sequence shown here is derived from an EMBL/GenBank/DDBJ whole genome shotgun (WGS) entry which is preliminary data.</text>
</comment>